<gene>
    <name evidence="1" type="ORF">L0P57_09605</name>
</gene>
<accession>A0ABS9MK41</accession>
<name>A0ABS9MK41_9FIRM</name>
<reference evidence="1 2" key="1">
    <citation type="submission" date="2022-01" db="EMBL/GenBank/DDBJ databases">
        <title>Collection of gut derived symbiotic bacterial strains cultured from healthy donors.</title>
        <authorList>
            <person name="Lin H."/>
            <person name="Kohout C."/>
            <person name="Waligurski E."/>
            <person name="Pamer E.G."/>
        </authorList>
    </citation>
    <scope>NUCLEOTIDE SEQUENCE [LARGE SCALE GENOMIC DNA]</scope>
    <source>
        <strain evidence="1 2">DFI.7.58</strain>
    </source>
</reference>
<dbReference type="EMBL" id="JAKNHQ010000012">
    <property type="protein sequence ID" value="MCG4611184.1"/>
    <property type="molecule type" value="Genomic_DNA"/>
</dbReference>
<dbReference type="Pfam" id="PF20648">
    <property type="entry name" value="DUF6809"/>
    <property type="match status" value="1"/>
</dbReference>
<evidence type="ECO:0000313" key="1">
    <source>
        <dbReference type="EMBL" id="MCG4611184.1"/>
    </source>
</evidence>
<dbReference type="InterPro" id="IPR049215">
    <property type="entry name" value="DUF6809"/>
</dbReference>
<evidence type="ECO:0000313" key="2">
    <source>
        <dbReference type="Proteomes" id="UP001298681"/>
    </source>
</evidence>
<organism evidence="1 2">
    <name type="scientific">Anaeromassilibacillus senegalensis</name>
    <dbReference type="NCBI Taxonomy" id="1673717"/>
    <lineage>
        <taxon>Bacteria</taxon>
        <taxon>Bacillati</taxon>
        <taxon>Bacillota</taxon>
        <taxon>Clostridia</taxon>
        <taxon>Eubacteriales</taxon>
        <taxon>Acutalibacteraceae</taxon>
        <taxon>Anaeromassilibacillus</taxon>
    </lineage>
</organism>
<comment type="caution">
    <text evidence="1">The sequence shown here is derived from an EMBL/GenBank/DDBJ whole genome shotgun (WGS) entry which is preliminary data.</text>
</comment>
<sequence length="97" mass="10771">MKTILQDLYYGNLNPSGKAFLPDSPYGRLVNDLTETEEKLLPLLTSAEKQLYAALVQHNLDIQSLSCEESFIDGVRLGARLILEIFSEADGCLRALV</sequence>
<protein>
    <submittedName>
        <fullName evidence="1">Uncharacterized protein</fullName>
    </submittedName>
</protein>
<dbReference type="RefSeq" id="WP_087231124.1">
    <property type="nucleotide sequence ID" value="NZ_JAKNHQ010000012.1"/>
</dbReference>
<keyword evidence="2" id="KW-1185">Reference proteome</keyword>
<dbReference type="Proteomes" id="UP001298681">
    <property type="component" value="Unassembled WGS sequence"/>
</dbReference>
<proteinExistence type="predicted"/>